<feature type="transmembrane region" description="Helical" evidence="1">
    <location>
        <begin position="7"/>
        <end position="28"/>
    </location>
</feature>
<evidence type="ECO:0000313" key="2">
    <source>
        <dbReference type="EMBL" id="KIL45832.1"/>
    </source>
</evidence>
<dbReference type="EMBL" id="JXRP01000017">
    <property type="protein sequence ID" value="KIL45832.1"/>
    <property type="molecule type" value="Genomic_DNA"/>
</dbReference>
<organism evidence="2 3">
    <name type="scientific">Jeotgalibacillus soli</name>
    <dbReference type="NCBI Taxonomy" id="889306"/>
    <lineage>
        <taxon>Bacteria</taxon>
        <taxon>Bacillati</taxon>
        <taxon>Bacillota</taxon>
        <taxon>Bacilli</taxon>
        <taxon>Bacillales</taxon>
        <taxon>Caryophanaceae</taxon>
        <taxon>Jeotgalibacillus</taxon>
    </lineage>
</organism>
<dbReference type="AlphaFoldDB" id="A0A0C2VA37"/>
<dbReference type="PATRIC" id="fig|889306.3.peg.2196"/>
<sequence length="64" mass="7320">MNPLLARIVLLLVLGMLTLAAFVFFFFTLFQGRWFLFMIAGLLMIFGAVYFSKTIGSFFKQGKD</sequence>
<dbReference type="RefSeq" id="WP_041088605.1">
    <property type="nucleotide sequence ID" value="NZ_JXRP01000017.1"/>
</dbReference>
<keyword evidence="1" id="KW-0812">Transmembrane</keyword>
<evidence type="ECO:0000313" key="3">
    <source>
        <dbReference type="Proteomes" id="UP000031938"/>
    </source>
</evidence>
<dbReference type="STRING" id="889306.KP78_21810"/>
<keyword evidence="1" id="KW-1133">Transmembrane helix</keyword>
<accession>A0A0C2VA37</accession>
<name>A0A0C2VA37_9BACL</name>
<keyword evidence="1" id="KW-0472">Membrane</keyword>
<keyword evidence="3" id="KW-1185">Reference proteome</keyword>
<comment type="caution">
    <text evidence="2">The sequence shown here is derived from an EMBL/GenBank/DDBJ whole genome shotgun (WGS) entry which is preliminary data.</text>
</comment>
<gene>
    <name evidence="2" type="ORF">KP78_21810</name>
</gene>
<protein>
    <submittedName>
        <fullName evidence="2">Uncharacterized protein</fullName>
    </submittedName>
</protein>
<proteinExistence type="predicted"/>
<feature type="transmembrane region" description="Helical" evidence="1">
    <location>
        <begin position="34"/>
        <end position="51"/>
    </location>
</feature>
<dbReference type="Proteomes" id="UP000031938">
    <property type="component" value="Unassembled WGS sequence"/>
</dbReference>
<reference evidence="2 3" key="1">
    <citation type="submission" date="2015-01" db="EMBL/GenBank/DDBJ databases">
        <title>Genome sequencing of Jeotgalibacillus soli.</title>
        <authorList>
            <person name="Goh K.M."/>
            <person name="Chan K.-G."/>
            <person name="Yaakop A.S."/>
            <person name="Ee R."/>
            <person name="Gan H.M."/>
            <person name="Chan C.S."/>
        </authorList>
    </citation>
    <scope>NUCLEOTIDE SEQUENCE [LARGE SCALE GENOMIC DNA]</scope>
    <source>
        <strain evidence="2 3">P9</strain>
    </source>
</reference>
<evidence type="ECO:0000256" key="1">
    <source>
        <dbReference type="SAM" id="Phobius"/>
    </source>
</evidence>